<name>A0A834Y3W7_TETSI</name>
<dbReference type="Proteomes" id="UP000655225">
    <property type="component" value="Unassembled WGS sequence"/>
</dbReference>
<proteinExistence type="predicted"/>
<sequence>MTPIQPNVAVTENISRIEGTPCRKEPVCSQRRFLEDIVRAGYGLYKASDWDPVCGCEYVAPGNWSWLEMRKPQNDLVLESDPAEVANLIDGYLAVVAS</sequence>
<accession>A0A834Y3W7</accession>
<dbReference type="EMBL" id="JABCRI010001153">
    <property type="protein sequence ID" value="KAF8364889.1"/>
    <property type="molecule type" value="Genomic_DNA"/>
</dbReference>
<comment type="caution">
    <text evidence="1">The sequence shown here is derived from an EMBL/GenBank/DDBJ whole genome shotgun (WGS) entry which is preliminary data.</text>
</comment>
<protein>
    <submittedName>
        <fullName evidence="1">Uncharacterized protein</fullName>
    </submittedName>
</protein>
<reference evidence="1 2" key="1">
    <citation type="submission" date="2020-04" db="EMBL/GenBank/DDBJ databases">
        <title>Plant Genome Project.</title>
        <authorList>
            <person name="Zhang R.-G."/>
        </authorList>
    </citation>
    <scope>NUCLEOTIDE SEQUENCE [LARGE SCALE GENOMIC DNA]</scope>
    <source>
        <strain evidence="1">YNK0</strain>
        <tissue evidence="1">Leaf</tissue>
    </source>
</reference>
<dbReference type="AlphaFoldDB" id="A0A834Y3W7"/>
<evidence type="ECO:0000313" key="1">
    <source>
        <dbReference type="EMBL" id="KAF8364889.1"/>
    </source>
</evidence>
<keyword evidence="2" id="KW-1185">Reference proteome</keyword>
<gene>
    <name evidence="1" type="ORF">HHK36_033128</name>
</gene>
<evidence type="ECO:0000313" key="2">
    <source>
        <dbReference type="Proteomes" id="UP000655225"/>
    </source>
</evidence>
<organism evidence="1 2">
    <name type="scientific">Tetracentron sinense</name>
    <name type="common">Spur-leaf</name>
    <dbReference type="NCBI Taxonomy" id="13715"/>
    <lineage>
        <taxon>Eukaryota</taxon>
        <taxon>Viridiplantae</taxon>
        <taxon>Streptophyta</taxon>
        <taxon>Embryophyta</taxon>
        <taxon>Tracheophyta</taxon>
        <taxon>Spermatophyta</taxon>
        <taxon>Magnoliopsida</taxon>
        <taxon>Trochodendrales</taxon>
        <taxon>Trochodendraceae</taxon>
        <taxon>Tetracentron</taxon>
    </lineage>
</organism>